<sequence>MYTYKYSVGRYRDYRPGYHIVDIADYSVADLEKLFDLLYIVIDDSMFKDKVCITLQDYRLDFAKNPTLTIQKWLDTKVNDVLTLSDVMPGDKYRYVKLERIFTYGYFHYPANINLANDRQDLLTSDGAPDIRIEQYRYQNIDYNHINDHALFQVNGVFTRSVGRKDGIYLLGAGLDYIKNRKDLRIGALNFQKIGKVKTIPITKDILQEVSTTSNKRWEVKVKDDLNAKTIYVVVNGQLMVDTDIVYKVADDRISIDLTAFDVIHHYFNYQHYTRTPKLTNLTKFDTYKQQALLADNSFIVLIDNPSVGVDVSPMTTFHYPTVLHTEEKFQHPLVVDNGMFPVPYIRTYGIGQRLWSHDLRVYNKYPMLTTGTLDGNVVPNDSINPGDPGTLMKGWMFKIHAVDLGKTR</sequence>
<dbReference type="EMBL" id="MN642089">
    <property type="protein sequence ID" value="QGH71977.1"/>
    <property type="molecule type" value="Genomic_DNA"/>
</dbReference>
<dbReference type="Proteomes" id="UP000464669">
    <property type="component" value="Segment"/>
</dbReference>
<reference evidence="1 2" key="1">
    <citation type="submission" date="2019-11" db="EMBL/GenBank/DDBJ databases">
        <authorList>
            <person name="Lewis R."/>
            <person name="Clooney A.G."/>
            <person name="Stockdale S.R."/>
            <person name="Buttimer C."/>
            <person name="Draper L.A."/>
            <person name="Ross R.P."/>
            <person name="Hill C."/>
        </authorList>
    </citation>
    <scope>NUCLEOTIDE SEQUENCE [LARGE SCALE GENOMIC DNA]</scope>
</reference>
<name>A0A6B7ZER0_9CAUD</name>
<gene>
    <name evidence="1" type="ORF">N1M2_114</name>
</gene>
<organism evidence="1 2">
    <name type="scientific">Klebsiella phage N1M2</name>
    <dbReference type="NCBI Taxonomy" id="2664939"/>
    <lineage>
        <taxon>Viruses</taxon>
        <taxon>Duplodnaviria</taxon>
        <taxon>Heunggongvirae</taxon>
        <taxon>Uroviricota</taxon>
        <taxon>Caudoviricetes</taxon>
        <taxon>Chimalliviridae</taxon>
        <taxon>Nimduovirus</taxon>
        <taxon>Nimduovirus N1M2</taxon>
    </lineage>
</organism>
<protein>
    <submittedName>
        <fullName evidence="1">Putative virion structural protein</fullName>
    </submittedName>
</protein>
<proteinExistence type="predicted"/>
<evidence type="ECO:0000313" key="1">
    <source>
        <dbReference type="EMBL" id="QGH71977.1"/>
    </source>
</evidence>
<evidence type="ECO:0000313" key="2">
    <source>
        <dbReference type="Proteomes" id="UP000464669"/>
    </source>
</evidence>
<accession>A0A6B7ZER0</accession>
<keyword evidence="2" id="KW-1185">Reference proteome</keyword>